<dbReference type="GeneID" id="7838208"/>
<accession>Q22WF8</accession>
<gene>
    <name evidence="2" type="ORF">TTHERM_00156770</name>
</gene>
<name>Q22WF8_TETTS</name>
<dbReference type="HOGENOM" id="CLU_030474_0_0_1"/>
<feature type="transmembrane region" description="Helical" evidence="1">
    <location>
        <begin position="12"/>
        <end position="30"/>
    </location>
</feature>
<protein>
    <submittedName>
        <fullName evidence="2">Transmembrane protein, putative</fullName>
    </submittedName>
</protein>
<feature type="transmembrane region" description="Helical" evidence="1">
    <location>
        <begin position="137"/>
        <end position="155"/>
    </location>
</feature>
<proteinExistence type="predicted"/>
<dbReference type="EMBL" id="GG662820">
    <property type="protein sequence ID" value="EAR89459.2"/>
    <property type="molecule type" value="Genomic_DNA"/>
</dbReference>
<keyword evidence="1" id="KW-1133">Transmembrane helix</keyword>
<keyword evidence="1" id="KW-0472">Membrane</keyword>
<reference evidence="3" key="1">
    <citation type="journal article" date="2006" name="PLoS Biol.">
        <title>Macronuclear genome sequence of the ciliate Tetrahymena thermophila, a model eukaryote.</title>
        <authorList>
            <person name="Eisen J.A."/>
            <person name="Coyne R.S."/>
            <person name="Wu M."/>
            <person name="Wu D."/>
            <person name="Thiagarajan M."/>
            <person name="Wortman J.R."/>
            <person name="Badger J.H."/>
            <person name="Ren Q."/>
            <person name="Amedeo P."/>
            <person name="Jones K.M."/>
            <person name="Tallon L.J."/>
            <person name="Delcher A.L."/>
            <person name="Salzberg S.L."/>
            <person name="Silva J.C."/>
            <person name="Haas B.J."/>
            <person name="Majoros W.H."/>
            <person name="Farzad M."/>
            <person name="Carlton J.M."/>
            <person name="Smith R.K. Jr."/>
            <person name="Garg J."/>
            <person name="Pearlman R.E."/>
            <person name="Karrer K.M."/>
            <person name="Sun L."/>
            <person name="Manning G."/>
            <person name="Elde N.C."/>
            <person name="Turkewitz A.P."/>
            <person name="Asai D.J."/>
            <person name="Wilkes D.E."/>
            <person name="Wang Y."/>
            <person name="Cai H."/>
            <person name="Collins K."/>
            <person name="Stewart B.A."/>
            <person name="Lee S.R."/>
            <person name="Wilamowska K."/>
            <person name="Weinberg Z."/>
            <person name="Ruzzo W.L."/>
            <person name="Wloga D."/>
            <person name="Gaertig J."/>
            <person name="Frankel J."/>
            <person name="Tsao C.-C."/>
            <person name="Gorovsky M.A."/>
            <person name="Keeling P.J."/>
            <person name="Waller R.F."/>
            <person name="Patron N.J."/>
            <person name="Cherry J.M."/>
            <person name="Stover N.A."/>
            <person name="Krieger C.J."/>
            <person name="del Toro C."/>
            <person name="Ryder H.F."/>
            <person name="Williamson S.C."/>
            <person name="Barbeau R.A."/>
            <person name="Hamilton E.P."/>
            <person name="Orias E."/>
        </authorList>
    </citation>
    <scope>NUCLEOTIDE SEQUENCE [LARGE SCALE GENOMIC DNA]</scope>
    <source>
        <strain evidence="3">SB210</strain>
    </source>
</reference>
<dbReference type="KEGG" id="tet:TTHERM_00156770"/>
<feature type="transmembrane region" description="Helical" evidence="1">
    <location>
        <begin position="94"/>
        <end position="117"/>
    </location>
</feature>
<evidence type="ECO:0000256" key="1">
    <source>
        <dbReference type="SAM" id="Phobius"/>
    </source>
</evidence>
<evidence type="ECO:0000313" key="2">
    <source>
        <dbReference type="EMBL" id="EAR89459.2"/>
    </source>
</evidence>
<dbReference type="RefSeq" id="XP_001009704.2">
    <property type="nucleotide sequence ID" value="XM_001009704.2"/>
</dbReference>
<sequence length="220" mass="26298">MGLLMEIRTRDIIDLSISIFTYLYITYLLCRTLGNFDLIRKIKSFEQLKEYINFNEQNFYNNKSYKNKLDILCPSSLEAWDNSRKLLLQHEKSLLIDLEVAYICLTFQYLFVTVISASGLYEFYWIIPKQSILLSDSVVIMSTLNFVFLSIFFLYRFYKGTQFNECFDNLQLSTVELLDVRFLNESKLRFCICNHNQKDKKDEQKYNQILEFLFGLNLCY</sequence>
<keyword evidence="1 2" id="KW-0812">Transmembrane</keyword>
<dbReference type="Proteomes" id="UP000009168">
    <property type="component" value="Unassembled WGS sequence"/>
</dbReference>
<organism evidence="2 3">
    <name type="scientific">Tetrahymena thermophila (strain SB210)</name>
    <dbReference type="NCBI Taxonomy" id="312017"/>
    <lineage>
        <taxon>Eukaryota</taxon>
        <taxon>Sar</taxon>
        <taxon>Alveolata</taxon>
        <taxon>Ciliophora</taxon>
        <taxon>Intramacronucleata</taxon>
        <taxon>Oligohymenophorea</taxon>
        <taxon>Hymenostomatida</taxon>
        <taxon>Tetrahymenina</taxon>
        <taxon>Tetrahymenidae</taxon>
        <taxon>Tetrahymena</taxon>
    </lineage>
</organism>
<dbReference type="AlphaFoldDB" id="Q22WF8"/>
<evidence type="ECO:0000313" key="3">
    <source>
        <dbReference type="Proteomes" id="UP000009168"/>
    </source>
</evidence>
<keyword evidence="3" id="KW-1185">Reference proteome</keyword>
<dbReference type="InParanoid" id="Q22WF8"/>